<feature type="transmembrane region" description="Helical" evidence="1">
    <location>
        <begin position="59"/>
        <end position="78"/>
    </location>
</feature>
<organism evidence="2 3">
    <name type="scientific">Pacificitalea manganoxidans</name>
    <dbReference type="NCBI Taxonomy" id="1411902"/>
    <lineage>
        <taxon>Bacteria</taxon>
        <taxon>Pseudomonadati</taxon>
        <taxon>Pseudomonadota</taxon>
        <taxon>Alphaproteobacteria</taxon>
        <taxon>Rhodobacterales</taxon>
        <taxon>Paracoccaceae</taxon>
        <taxon>Pacificitalea</taxon>
    </lineage>
</organism>
<gene>
    <name evidence="2" type="ORF">CBW24_05470</name>
</gene>
<accession>A0A291LXT5</accession>
<dbReference type="NCBIfam" id="TIGR03082">
    <property type="entry name" value="Gneg_AbrB_dup"/>
    <property type="match status" value="1"/>
</dbReference>
<dbReference type="PIRSF" id="PIRSF038991">
    <property type="entry name" value="Protein_AbrB"/>
    <property type="match status" value="1"/>
</dbReference>
<feature type="transmembrane region" description="Helical" evidence="1">
    <location>
        <begin position="266"/>
        <end position="299"/>
    </location>
</feature>
<feature type="transmembrane region" description="Helical" evidence="1">
    <location>
        <begin position="7"/>
        <end position="25"/>
    </location>
</feature>
<sequence length="350" mass="36396">MTPPTQWQRFALGLVIGGSCGWLASRLGMPLPWMLGAMLGNVVAALLGLPIAGSVKARLAVIPIIGVMLGSGFHPGLISQVPAWSFTLLMLVPYIAVAAVCTNLLYRRIGRYDPVTSFFCAMPGGLNEMLILGVEAGGDARKIALAHGSRVFLVITFVVFFYGTMLDMQATGGGRPSTGLAELSPQDWLILGGCAVIGAWAGPKLRLPAGPMLGPMILSAVTHLTGIVETAPPTVLVNGAQVVIGTLIGSRFAGSKLGEIARDLGLGVLSALGMIAIAVGFAQTVAAVTGQSLAGVFLAFSPGGLTEMSLLAFAIGQDIAYVSIAHISRIVFIIFATPFVWRGMASRRRP</sequence>
<evidence type="ECO:0000256" key="1">
    <source>
        <dbReference type="SAM" id="Phobius"/>
    </source>
</evidence>
<feature type="transmembrane region" description="Helical" evidence="1">
    <location>
        <begin position="84"/>
        <end position="106"/>
    </location>
</feature>
<dbReference type="GO" id="GO:0016020">
    <property type="term" value="C:membrane"/>
    <property type="evidence" value="ECO:0007669"/>
    <property type="project" value="InterPro"/>
</dbReference>
<reference evidence="2 3" key="1">
    <citation type="submission" date="2017-05" db="EMBL/GenBank/DDBJ databases">
        <title>Comparative genomic and metabolic analysis of manganese-oxidizing mechanisms in Celeribater manganoxidans DY25T: its adaption to the environment of polymetallic nodule.</title>
        <authorList>
            <person name="Wang X."/>
        </authorList>
    </citation>
    <scope>NUCLEOTIDE SEQUENCE [LARGE SCALE GENOMIC DNA]</scope>
    <source>
        <strain evidence="2 3">DY25</strain>
    </source>
</reference>
<keyword evidence="1" id="KW-0472">Membrane</keyword>
<dbReference type="GO" id="GO:0010468">
    <property type="term" value="P:regulation of gene expression"/>
    <property type="evidence" value="ECO:0007669"/>
    <property type="project" value="InterPro"/>
</dbReference>
<dbReference type="KEGG" id="cmag:CBW24_05470"/>
<dbReference type="AlphaFoldDB" id="A0A291LXT5"/>
<keyword evidence="1" id="KW-1133">Transmembrane helix</keyword>
<keyword evidence="2" id="KW-0378">Hydrolase</keyword>
<feature type="transmembrane region" description="Helical" evidence="1">
    <location>
        <begin position="151"/>
        <end position="168"/>
    </location>
</feature>
<dbReference type="OrthoDB" id="7157734at2"/>
<keyword evidence="2" id="KW-0031">Aminopeptidase</keyword>
<name>A0A291LXT5_9RHOB</name>
<dbReference type="PANTHER" id="PTHR38457">
    <property type="entry name" value="REGULATOR ABRB-RELATED"/>
    <property type="match status" value="1"/>
</dbReference>
<dbReference type="GO" id="GO:0004177">
    <property type="term" value="F:aminopeptidase activity"/>
    <property type="evidence" value="ECO:0007669"/>
    <property type="project" value="UniProtKB-KW"/>
</dbReference>
<keyword evidence="2" id="KW-0645">Protease</keyword>
<keyword evidence="3" id="KW-1185">Reference proteome</keyword>
<dbReference type="InterPro" id="IPR007820">
    <property type="entry name" value="AbrB_fam"/>
</dbReference>
<dbReference type="EMBL" id="CP021404">
    <property type="protein sequence ID" value="ATI41502.1"/>
    <property type="molecule type" value="Genomic_DNA"/>
</dbReference>
<dbReference type="Proteomes" id="UP000219050">
    <property type="component" value="Chromosome"/>
</dbReference>
<evidence type="ECO:0000313" key="2">
    <source>
        <dbReference type="EMBL" id="ATI41502.1"/>
    </source>
</evidence>
<dbReference type="Pfam" id="PF05145">
    <property type="entry name" value="AbrB"/>
    <property type="match status" value="1"/>
</dbReference>
<feature type="transmembrane region" description="Helical" evidence="1">
    <location>
        <begin position="31"/>
        <end position="52"/>
    </location>
</feature>
<dbReference type="RefSeq" id="WP_097372923.1">
    <property type="nucleotide sequence ID" value="NZ_CP021404.1"/>
</dbReference>
<dbReference type="PANTHER" id="PTHR38457:SF1">
    <property type="entry name" value="REGULATOR ABRB-RELATED"/>
    <property type="match status" value="1"/>
</dbReference>
<evidence type="ECO:0000313" key="3">
    <source>
        <dbReference type="Proteomes" id="UP000219050"/>
    </source>
</evidence>
<proteinExistence type="predicted"/>
<keyword evidence="1" id="KW-0812">Transmembrane</keyword>
<feature type="transmembrane region" description="Helical" evidence="1">
    <location>
        <begin position="319"/>
        <end position="341"/>
    </location>
</feature>
<protein>
    <submittedName>
        <fullName evidence="2">Aminopeptidase</fullName>
    </submittedName>
</protein>
<dbReference type="InterPro" id="IPR017516">
    <property type="entry name" value="AbrB_dup"/>
</dbReference>